<dbReference type="InterPro" id="IPR039793">
    <property type="entry name" value="UROS/Hem4"/>
</dbReference>
<gene>
    <name evidence="2" type="primary">HEM4</name>
    <name evidence="2" type="ORF">DEBR0S5_05182G</name>
</gene>
<dbReference type="GO" id="GO:0005829">
    <property type="term" value="C:cytosol"/>
    <property type="evidence" value="ECO:0007669"/>
    <property type="project" value="TreeGrafter"/>
</dbReference>
<dbReference type="InterPro" id="IPR036108">
    <property type="entry name" value="4pyrrol_syn_uPrphyn_synt_sf"/>
</dbReference>
<dbReference type="GO" id="GO:0006782">
    <property type="term" value="P:protoporphyrinogen IX biosynthetic process"/>
    <property type="evidence" value="ECO:0007669"/>
    <property type="project" value="UniProtKB-UniPathway"/>
</dbReference>
<dbReference type="Proteomes" id="UP000478008">
    <property type="component" value="Unassembled WGS sequence"/>
</dbReference>
<accession>A0A7D9H4I1</accession>
<dbReference type="Pfam" id="PF02602">
    <property type="entry name" value="HEM4"/>
    <property type="match status" value="1"/>
</dbReference>
<dbReference type="GO" id="GO:0006780">
    <property type="term" value="P:uroporphyrinogen III biosynthetic process"/>
    <property type="evidence" value="ECO:0007669"/>
    <property type="project" value="InterPro"/>
</dbReference>
<reference evidence="2 3" key="1">
    <citation type="submission" date="2019-07" db="EMBL/GenBank/DDBJ databases">
        <authorList>
            <person name="Friedrich A."/>
            <person name="Schacherer J."/>
        </authorList>
    </citation>
    <scope>NUCLEOTIDE SEQUENCE [LARGE SCALE GENOMIC DNA]</scope>
</reference>
<dbReference type="InterPro" id="IPR003754">
    <property type="entry name" value="4pyrrol_synth_uPrphyn_synth"/>
</dbReference>
<evidence type="ECO:0000313" key="3">
    <source>
        <dbReference type="Proteomes" id="UP000478008"/>
    </source>
</evidence>
<proteinExistence type="predicted"/>
<feature type="domain" description="Tetrapyrrole biosynthesis uroporphyrinogen III synthase" evidence="1">
    <location>
        <begin position="15"/>
        <end position="254"/>
    </location>
</feature>
<dbReference type="SUPFAM" id="SSF69618">
    <property type="entry name" value="HemD-like"/>
    <property type="match status" value="1"/>
</dbReference>
<protein>
    <submittedName>
        <fullName evidence="2">DEBR0S5_05182g1_1</fullName>
    </submittedName>
</protein>
<sequence length="269" mass="30989">MKCIILLKNKTVPQDQYADVFQASGFRPTFLPLLKHTAMNEELILKFLKSKEFINEYKALIITSQRCIETLDIIIRKLRTEKFSCLNDILKKPSYTVGPATARVLKQLEFKDIRGGEEAGNGAILSDIIINDDIFDHSDSRKILFLTGKIRKDTIPKKLREAGFQMKELVSYKTEPYDDIMKRYCEVLSTLDETEDNWLVFFSPQGTEDILNRLRNDPTLPFNLATIGPTTEHFLRMKGIKTDVVSKKPNAKMLYESITEASKYVFTHH</sequence>
<dbReference type="PANTHER" id="PTHR12390:SF0">
    <property type="entry name" value="UROPORPHYRINOGEN-III SYNTHASE"/>
    <property type="match status" value="1"/>
</dbReference>
<evidence type="ECO:0000313" key="2">
    <source>
        <dbReference type="EMBL" id="VUG19529.1"/>
    </source>
</evidence>
<dbReference type="CDD" id="cd06578">
    <property type="entry name" value="HemD"/>
    <property type="match status" value="1"/>
</dbReference>
<dbReference type="UniPathway" id="UPA00251">
    <property type="reaction ID" value="UER00320"/>
</dbReference>
<dbReference type="Gene3D" id="3.40.50.10090">
    <property type="match status" value="2"/>
</dbReference>
<organism evidence="2 3">
    <name type="scientific">Dekkera bruxellensis</name>
    <name type="common">Brettanomyces custersii</name>
    <dbReference type="NCBI Taxonomy" id="5007"/>
    <lineage>
        <taxon>Eukaryota</taxon>
        <taxon>Fungi</taxon>
        <taxon>Dikarya</taxon>
        <taxon>Ascomycota</taxon>
        <taxon>Saccharomycotina</taxon>
        <taxon>Pichiomycetes</taxon>
        <taxon>Pichiales</taxon>
        <taxon>Pichiaceae</taxon>
        <taxon>Brettanomyces</taxon>
    </lineage>
</organism>
<dbReference type="AlphaFoldDB" id="A0A7D9H4I1"/>
<dbReference type="EMBL" id="CABFWN010000005">
    <property type="protein sequence ID" value="VUG19529.1"/>
    <property type="molecule type" value="Genomic_DNA"/>
</dbReference>
<name>A0A7D9H4I1_DEKBR</name>
<dbReference type="GO" id="GO:0004852">
    <property type="term" value="F:uroporphyrinogen-III synthase activity"/>
    <property type="evidence" value="ECO:0007669"/>
    <property type="project" value="InterPro"/>
</dbReference>
<dbReference type="PANTHER" id="PTHR12390">
    <property type="entry name" value="UROPORPHYRINOGEN III SYNTHASE"/>
    <property type="match status" value="1"/>
</dbReference>
<evidence type="ECO:0000259" key="1">
    <source>
        <dbReference type="Pfam" id="PF02602"/>
    </source>
</evidence>
<keyword evidence="3" id="KW-1185">Reference proteome</keyword>